<dbReference type="InterPro" id="IPR018710">
    <property type="entry name" value="DUF2232"/>
</dbReference>
<feature type="transmembrane region" description="Helical" evidence="1">
    <location>
        <begin position="15"/>
        <end position="42"/>
    </location>
</feature>
<keyword evidence="1" id="KW-0472">Membrane</keyword>
<feature type="transmembrane region" description="Helical" evidence="1">
    <location>
        <begin position="106"/>
        <end position="129"/>
    </location>
</feature>
<dbReference type="PATRIC" id="fig|1262449.3.peg.2058"/>
<dbReference type="GeneID" id="93076141"/>
<name>A0A0H3J9P8_CLOPA</name>
<dbReference type="KEGG" id="cpat:CLPA_c40730"/>
<sequence length="328" mass="37477">MQNKNYNTRALVESAIMAAILIVTMFITVYVPIIRIITYLFLPTLLVLIYVRNGLKYALLGGICGFLVSLILINPITVLGLGAVIFIVGLTFIYCIGTNKKPYQSILILTMAFIITNIIYVFLITILVYKSGFVGWVHNMVNQINDSINVTKNMYINMGMDKEQVERALAGIESINVNQVLWMTPFYLIIMSLLSAFFNYKITYIIFSKIKIKIQELKGINYFFIPNLIGAFMIILLCLGLIFRSRNMIVGEYLFYSTYSLLVVILSINGIAAISYFLKYKLKFSNIFIVMTIILLFLVISYVFIIIGLVELIIDSRKLDPNRIRKSR</sequence>
<reference evidence="2 5" key="1">
    <citation type="journal article" date="2015" name="Genome Announc.">
        <title>Complete Genome Sequence of the Nitrogen-Fixing and Solvent-Producing Clostridium pasteurianum DSM 525.</title>
        <authorList>
            <person name="Poehlein A."/>
            <person name="Grosse-Honebrink A."/>
            <person name="Zhang Y."/>
            <person name="Minton N.P."/>
            <person name="Daniel R."/>
        </authorList>
    </citation>
    <scope>NUCLEOTIDE SEQUENCE [LARGE SCALE GENOMIC DNA]</scope>
    <source>
        <strain evidence="2">DSM 525</strain>
        <strain evidence="5">DSM 525 / ATCC 6013</strain>
    </source>
</reference>
<dbReference type="KEGG" id="cpae:CPAST_c40730"/>
<dbReference type="Proteomes" id="UP000030905">
    <property type="component" value="Chromosome"/>
</dbReference>
<evidence type="ECO:0000256" key="1">
    <source>
        <dbReference type="SAM" id="Phobius"/>
    </source>
</evidence>
<keyword evidence="5" id="KW-1185">Reference proteome</keyword>
<dbReference type="PANTHER" id="PTHR41324">
    <property type="entry name" value="MEMBRANE PROTEIN-RELATED"/>
    <property type="match status" value="1"/>
</dbReference>
<gene>
    <name evidence="2" type="ORF">CLPA_c40730</name>
    <name evidence="3" type="ORF">CP6013_03141</name>
</gene>
<reference evidence="3 4" key="3">
    <citation type="journal article" name="Genome Announc.">
        <title>Improved Draft Genome Sequence of Clostridium pasteurianum Strain ATCC 6013 (DSM 525) Using a Hybrid Next-Generation Sequencing Approach.</title>
        <authorList>
            <person name="Pyne M.E."/>
            <person name="Utturkar S."/>
            <person name="Brown S.D."/>
            <person name="Moo-Young M."/>
            <person name="Chung D.A."/>
            <person name="Chou C.P."/>
        </authorList>
    </citation>
    <scope>NUCLEOTIDE SEQUENCE [LARGE SCALE GENOMIC DNA]</scope>
    <source>
        <strain evidence="3 4">ATCC 6013</strain>
    </source>
</reference>
<dbReference type="RefSeq" id="WP_003444908.1">
    <property type="nucleotide sequence ID" value="NZ_ANZB01000006.1"/>
</dbReference>
<evidence type="ECO:0008006" key="6">
    <source>
        <dbReference type="Google" id="ProtNLM"/>
    </source>
</evidence>
<proteinExistence type="predicted"/>
<accession>A0A0H3J9P8</accession>
<feature type="transmembrane region" description="Helical" evidence="1">
    <location>
        <begin position="219"/>
        <end position="243"/>
    </location>
</feature>
<organism evidence="2 5">
    <name type="scientific">Clostridium pasteurianum DSM 525 = ATCC 6013</name>
    <dbReference type="NCBI Taxonomy" id="1262449"/>
    <lineage>
        <taxon>Bacteria</taxon>
        <taxon>Bacillati</taxon>
        <taxon>Bacillota</taxon>
        <taxon>Clostridia</taxon>
        <taxon>Eubacteriales</taxon>
        <taxon>Clostridiaceae</taxon>
        <taxon>Clostridium</taxon>
    </lineage>
</organism>
<evidence type="ECO:0000313" key="3">
    <source>
        <dbReference type="EMBL" id="KRU13885.1"/>
    </source>
</evidence>
<dbReference type="Proteomes" id="UP000028042">
    <property type="component" value="Unassembled WGS sequence"/>
</dbReference>
<protein>
    <recommendedName>
        <fullName evidence="6">DUF2232 domain-containing protein</fullName>
    </recommendedName>
</protein>
<keyword evidence="1" id="KW-1133">Transmembrane helix</keyword>
<dbReference type="eggNOG" id="COG4241">
    <property type="taxonomic scope" value="Bacteria"/>
</dbReference>
<dbReference type="EMBL" id="JPGY02000001">
    <property type="protein sequence ID" value="KRU13885.1"/>
    <property type="molecule type" value="Genomic_DNA"/>
</dbReference>
<dbReference type="AlphaFoldDB" id="A0A0H3J9P8"/>
<dbReference type="PANTHER" id="PTHR41324:SF1">
    <property type="entry name" value="DUF2232 DOMAIN-CONTAINING PROTEIN"/>
    <property type="match status" value="1"/>
</dbReference>
<feature type="transmembrane region" description="Helical" evidence="1">
    <location>
        <begin position="287"/>
        <end position="314"/>
    </location>
</feature>
<reference evidence="3" key="2">
    <citation type="submission" date="2015-10" db="EMBL/GenBank/DDBJ databases">
        <title>Improved Draft Genome Sequence of Clostridium pasteurianum Strain ATCC 6013 (DSM 525) Using a Hybrid Next-Generation Sequencing Approach.</title>
        <authorList>
            <person name="Pyne M.E."/>
            <person name="Utturkar S.M."/>
            <person name="Brown S.D."/>
            <person name="Moo-Young M."/>
            <person name="Chung D.A."/>
            <person name="Chou P.C."/>
        </authorList>
    </citation>
    <scope>NUCLEOTIDE SEQUENCE</scope>
    <source>
        <strain evidence="3">ATCC 6013</strain>
    </source>
</reference>
<feature type="transmembrane region" description="Helical" evidence="1">
    <location>
        <begin position="54"/>
        <end position="73"/>
    </location>
</feature>
<dbReference type="Pfam" id="PF09991">
    <property type="entry name" value="DUF2232"/>
    <property type="match status" value="1"/>
</dbReference>
<evidence type="ECO:0000313" key="5">
    <source>
        <dbReference type="Proteomes" id="UP000030905"/>
    </source>
</evidence>
<feature type="transmembrane region" description="Helical" evidence="1">
    <location>
        <begin position="79"/>
        <end position="97"/>
    </location>
</feature>
<dbReference type="EMBL" id="CP009268">
    <property type="protein sequence ID" value="AJA54090.1"/>
    <property type="molecule type" value="Genomic_DNA"/>
</dbReference>
<evidence type="ECO:0000313" key="4">
    <source>
        <dbReference type="Proteomes" id="UP000028042"/>
    </source>
</evidence>
<feature type="transmembrane region" description="Helical" evidence="1">
    <location>
        <begin position="255"/>
        <end position="278"/>
    </location>
</feature>
<keyword evidence="1" id="KW-0812">Transmembrane</keyword>
<feature type="transmembrane region" description="Helical" evidence="1">
    <location>
        <begin position="186"/>
        <end position="207"/>
    </location>
</feature>
<evidence type="ECO:0000313" key="2">
    <source>
        <dbReference type="EMBL" id="AJA54090.1"/>
    </source>
</evidence>